<keyword evidence="5 10" id="KW-0067">ATP-binding</keyword>
<evidence type="ECO:0000256" key="6">
    <source>
        <dbReference type="ARBA" id="ARBA00022960"/>
    </source>
</evidence>
<evidence type="ECO:0000256" key="5">
    <source>
        <dbReference type="ARBA" id="ARBA00022840"/>
    </source>
</evidence>
<evidence type="ECO:0000256" key="4">
    <source>
        <dbReference type="ARBA" id="ARBA00022741"/>
    </source>
</evidence>
<keyword evidence="6 10" id="KW-0133">Cell shape</keyword>
<dbReference type="GO" id="GO:0005737">
    <property type="term" value="C:cytoplasm"/>
    <property type="evidence" value="ECO:0007669"/>
    <property type="project" value="UniProtKB-SubCell"/>
</dbReference>
<evidence type="ECO:0000256" key="9">
    <source>
        <dbReference type="ARBA" id="ARBA00023316"/>
    </source>
</evidence>
<organism evidence="15 16">
    <name type="scientific">Mitsuokella multacida</name>
    <dbReference type="NCBI Taxonomy" id="52226"/>
    <lineage>
        <taxon>Bacteria</taxon>
        <taxon>Bacillati</taxon>
        <taxon>Bacillota</taxon>
        <taxon>Negativicutes</taxon>
        <taxon>Selenomonadales</taxon>
        <taxon>Selenomonadaceae</taxon>
        <taxon>Mitsuokella</taxon>
    </lineage>
</organism>
<dbReference type="InterPro" id="IPR036615">
    <property type="entry name" value="Mur_ligase_C_dom_sf"/>
</dbReference>
<comment type="catalytic activity">
    <reaction evidence="10 11">
        <text>D-alanyl-D-alanine + UDP-N-acetyl-alpha-D-muramoyl-L-alanyl-gamma-D-glutamyl-meso-2,6-diaminopimelate + ATP = UDP-N-acetyl-alpha-D-muramoyl-L-alanyl-gamma-D-glutamyl-meso-2,6-diaminopimeloyl-D-alanyl-D-alanine + ADP + phosphate + H(+)</text>
        <dbReference type="Rhea" id="RHEA:28374"/>
        <dbReference type="ChEBI" id="CHEBI:15378"/>
        <dbReference type="ChEBI" id="CHEBI:30616"/>
        <dbReference type="ChEBI" id="CHEBI:43474"/>
        <dbReference type="ChEBI" id="CHEBI:57822"/>
        <dbReference type="ChEBI" id="CHEBI:61386"/>
        <dbReference type="ChEBI" id="CHEBI:83905"/>
        <dbReference type="ChEBI" id="CHEBI:456216"/>
        <dbReference type="EC" id="6.3.2.10"/>
    </reaction>
</comment>
<dbReference type="SUPFAM" id="SSF63418">
    <property type="entry name" value="MurE/MurF N-terminal domain"/>
    <property type="match status" value="1"/>
</dbReference>
<dbReference type="AlphaFoldDB" id="A0A414NTT8"/>
<comment type="caution">
    <text evidence="15">The sequence shown here is derived from an EMBL/GenBank/DDBJ whole genome shotgun (WGS) entry which is preliminary data.</text>
</comment>
<dbReference type="Gene3D" id="3.40.1190.10">
    <property type="entry name" value="Mur-like, catalytic domain"/>
    <property type="match status" value="1"/>
</dbReference>
<evidence type="ECO:0000256" key="3">
    <source>
        <dbReference type="ARBA" id="ARBA00022618"/>
    </source>
</evidence>
<proteinExistence type="inferred from homology"/>
<dbReference type="Pfam" id="PF02875">
    <property type="entry name" value="Mur_ligase_C"/>
    <property type="match status" value="1"/>
</dbReference>
<dbReference type="Gene3D" id="3.40.1390.10">
    <property type="entry name" value="MurE/MurF, N-terminal domain"/>
    <property type="match status" value="1"/>
</dbReference>
<evidence type="ECO:0000256" key="7">
    <source>
        <dbReference type="ARBA" id="ARBA00022984"/>
    </source>
</evidence>
<dbReference type="RefSeq" id="WP_118176805.1">
    <property type="nucleotide sequence ID" value="NZ_CATVWE010000045.1"/>
</dbReference>
<dbReference type="Pfam" id="PF01225">
    <property type="entry name" value="Mur_ligase"/>
    <property type="match status" value="1"/>
</dbReference>
<dbReference type="PANTHER" id="PTHR43024:SF1">
    <property type="entry name" value="UDP-N-ACETYLMURAMOYL-TRIPEPTIDE--D-ALANYL-D-ALANINE LIGASE"/>
    <property type="match status" value="1"/>
</dbReference>
<dbReference type="GO" id="GO:0008766">
    <property type="term" value="F:UDP-N-acetylmuramoylalanyl-D-glutamyl-2,6-diaminopimelate-D-alanyl-D-alanine ligase activity"/>
    <property type="evidence" value="ECO:0007669"/>
    <property type="project" value="RHEA"/>
</dbReference>
<gene>
    <name evidence="10" type="primary">murF</name>
    <name evidence="15" type="ORF">DW674_10655</name>
</gene>
<dbReference type="GO" id="GO:0071555">
    <property type="term" value="P:cell wall organization"/>
    <property type="evidence" value="ECO:0007669"/>
    <property type="project" value="UniProtKB-KW"/>
</dbReference>
<keyword evidence="3 10" id="KW-0132">Cell division</keyword>
<keyword evidence="8 10" id="KW-0131">Cell cycle</keyword>
<evidence type="ECO:0000256" key="1">
    <source>
        <dbReference type="ARBA" id="ARBA00022490"/>
    </source>
</evidence>
<evidence type="ECO:0000256" key="11">
    <source>
        <dbReference type="RuleBase" id="RU004136"/>
    </source>
</evidence>
<dbReference type="NCBIfam" id="TIGR01143">
    <property type="entry name" value="murF"/>
    <property type="match status" value="1"/>
</dbReference>
<dbReference type="Pfam" id="PF08245">
    <property type="entry name" value="Mur_ligase_M"/>
    <property type="match status" value="1"/>
</dbReference>
<feature type="domain" description="Mur ligase N-terminal catalytic" evidence="12">
    <location>
        <begin position="27"/>
        <end position="70"/>
    </location>
</feature>
<evidence type="ECO:0000256" key="2">
    <source>
        <dbReference type="ARBA" id="ARBA00022598"/>
    </source>
</evidence>
<dbReference type="SUPFAM" id="SSF53623">
    <property type="entry name" value="MurD-like peptide ligases, catalytic domain"/>
    <property type="match status" value="1"/>
</dbReference>
<dbReference type="SUPFAM" id="SSF53244">
    <property type="entry name" value="MurD-like peptide ligases, peptide-binding domain"/>
    <property type="match status" value="1"/>
</dbReference>
<comment type="similarity">
    <text evidence="10">Belongs to the MurCDEF family. MurF subfamily.</text>
</comment>
<keyword evidence="7 10" id="KW-0573">Peptidoglycan synthesis</keyword>
<evidence type="ECO:0000259" key="14">
    <source>
        <dbReference type="Pfam" id="PF08245"/>
    </source>
</evidence>
<comment type="function">
    <text evidence="10 11">Involved in cell wall formation. Catalyzes the final step in the synthesis of UDP-N-acetylmuramoyl-pentapeptide, the precursor of murein.</text>
</comment>
<sequence>MPAFTLDEVREATGAQLYKMEHEEFTDIVTDTRKITPGILFLAFKGERFNGEDFVRDAVEKGANGVMVSTSCPKEQLAGLKTTVLIAEDTLTAYQQLAHAWRMRFSLPVVAITGSNGKTTTKDLTAAVLSARGPVLKTQANYNNEIGLPLTLLGLRKEHTAAVVEIGMRGLHQIEAMAPIAAPTVGIVTNVGETHMELLGSIENIAKAKSEMVEAIPAGGTVVLNADNPYVAAMRSQAKEGVRVLTFGIEKEADVRAKEETIETIDGHETRFKIEWKGREQTFTFAMVGRHNVYNALAAIAAGFALGLTPAEAASGLRNLKATKMRFEVQDVKTYHVINDAYNASPMSMKAAIETLSELTKGRKIAVMGDMLELGSVSEEAHREVGHELAEHGFAAVVTRGQMGAFIADGAEEGGVPQVFRADSHEAAADYLHKILEPGDTILFKGSRGMQMEKIIDLL</sequence>
<comment type="subcellular location">
    <subcellularLocation>
        <location evidence="10 11">Cytoplasm</location>
    </subcellularLocation>
</comment>
<evidence type="ECO:0000313" key="16">
    <source>
        <dbReference type="Proteomes" id="UP000283442"/>
    </source>
</evidence>
<accession>A0A414NTT8</accession>
<dbReference type="GO" id="GO:0009252">
    <property type="term" value="P:peptidoglycan biosynthetic process"/>
    <property type="evidence" value="ECO:0007669"/>
    <property type="project" value="UniProtKB-UniRule"/>
</dbReference>
<feature type="domain" description="Mur ligase C-terminal" evidence="13">
    <location>
        <begin position="325"/>
        <end position="448"/>
    </location>
</feature>
<dbReference type="InterPro" id="IPR036565">
    <property type="entry name" value="Mur-like_cat_sf"/>
</dbReference>
<keyword evidence="9 10" id="KW-0961">Cell wall biogenesis/degradation</keyword>
<evidence type="ECO:0000259" key="12">
    <source>
        <dbReference type="Pfam" id="PF01225"/>
    </source>
</evidence>
<dbReference type="EMBL" id="QRHE01000014">
    <property type="protein sequence ID" value="RHF50508.1"/>
    <property type="molecule type" value="Genomic_DNA"/>
</dbReference>
<name>A0A414NTT8_9FIRM</name>
<dbReference type="GO" id="GO:0005524">
    <property type="term" value="F:ATP binding"/>
    <property type="evidence" value="ECO:0007669"/>
    <property type="project" value="UniProtKB-UniRule"/>
</dbReference>
<evidence type="ECO:0000256" key="8">
    <source>
        <dbReference type="ARBA" id="ARBA00023306"/>
    </source>
</evidence>
<feature type="binding site" evidence="10">
    <location>
        <begin position="114"/>
        <end position="120"/>
    </location>
    <ligand>
        <name>ATP</name>
        <dbReference type="ChEBI" id="CHEBI:30616"/>
    </ligand>
</feature>
<feature type="domain" description="Mur ligase central" evidence="14">
    <location>
        <begin position="112"/>
        <end position="302"/>
    </location>
</feature>
<dbReference type="OrthoDB" id="9801978at2"/>
<dbReference type="InterPro" id="IPR051046">
    <property type="entry name" value="MurCDEF_CellWall_CoF430Synth"/>
</dbReference>
<reference evidence="15 16" key="1">
    <citation type="submission" date="2018-08" db="EMBL/GenBank/DDBJ databases">
        <title>A genome reference for cultivated species of the human gut microbiota.</title>
        <authorList>
            <person name="Zou Y."/>
            <person name="Xue W."/>
            <person name="Luo G."/>
        </authorList>
    </citation>
    <scope>NUCLEOTIDE SEQUENCE [LARGE SCALE GENOMIC DNA]</scope>
    <source>
        <strain evidence="15 16">AM25-21AC</strain>
    </source>
</reference>
<evidence type="ECO:0000313" key="15">
    <source>
        <dbReference type="EMBL" id="RHF50508.1"/>
    </source>
</evidence>
<evidence type="ECO:0000256" key="10">
    <source>
        <dbReference type="HAMAP-Rule" id="MF_02019"/>
    </source>
</evidence>
<dbReference type="GO" id="GO:0047480">
    <property type="term" value="F:UDP-N-acetylmuramoyl-tripeptide-D-alanyl-D-alanine ligase activity"/>
    <property type="evidence" value="ECO:0007669"/>
    <property type="project" value="UniProtKB-UniRule"/>
</dbReference>
<dbReference type="UniPathway" id="UPA00219"/>
<protein>
    <recommendedName>
        <fullName evidence="10 11">UDP-N-acetylmuramoyl-tripeptide--D-alanyl-D-alanine ligase</fullName>
        <ecNumber evidence="10 11">6.3.2.10</ecNumber>
    </recommendedName>
    <alternativeName>
        <fullName evidence="10">D-alanyl-D-alanine-adding enzyme</fullName>
    </alternativeName>
</protein>
<dbReference type="EC" id="6.3.2.10" evidence="10 11"/>
<dbReference type="GO" id="GO:0051301">
    <property type="term" value="P:cell division"/>
    <property type="evidence" value="ECO:0007669"/>
    <property type="project" value="UniProtKB-KW"/>
</dbReference>
<dbReference type="InterPro" id="IPR035911">
    <property type="entry name" value="MurE/MurF_N"/>
</dbReference>
<dbReference type="HAMAP" id="MF_02019">
    <property type="entry name" value="MurF"/>
    <property type="match status" value="1"/>
</dbReference>
<dbReference type="Proteomes" id="UP000283442">
    <property type="component" value="Unassembled WGS sequence"/>
</dbReference>
<evidence type="ECO:0000259" key="13">
    <source>
        <dbReference type="Pfam" id="PF02875"/>
    </source>
</evidence>
<keyword evidence="1 10" id="KW-0963">Cytoplasm</keyword>
<dbReference type="InterPro" id="IPR013221">
    <property type="entry name" value="Mur_ligase_cen"/>
</dbReference>
<dbReference type="Gene3D" id="3.90.190.20">
    <property type="entry name" value="Mur ligase, C-terminal domain"/>
    <property type="match status" value="1"/>
</dbReference>
<dbReference type="InterPro" id="IPR005863">
    <property type="entry name" value="UDP-N-AcMur_synth"/>
</dbReference>
<dbReference type="InterPro" id="IPR004101">
    <property type="entry name" value="Mur_ligase_C"/>
</dbReference>
<keyword evidence="4 10" id="KW-0547">Nucleotide-binding</keyword>
<dbReference type="InterPro" id="IPR000713">
    <property type="entry name" value="Mur_ligase_N"/>
</dbReference>
<dbReference type="GO" id="GO:0008360">
    <property type="term" value="P:regulation of cell shape"/>
    <property type="evidence" value="ECO:0007669"/>
    <property type="project" value="UniProtKB-KW"/>
</dbReference>
<comment type="pathway">
    <text evidence="10 11">Cell wall biogenesis; peptidoglycan biosynthesis.</text>
</comment>
<dbReference type="PANTHER" id="PTHR43024">
    <property type="entry name" value="UDP-N-ACETYLMURAMOYL-TRIPEPTIDE--D-ALANYL-D-ALANINE LIGASE"/>
    <property type="match status" value="1"/>
</dbReference>
<keyword evidence="2 10" id="KW-0436">Ligase</keyword>